<name>A0A939T782_9ACTN</name>
<sequence>MTMPGYQTYSPPAAPERKGLAVASLVLGIVGLPALALCGAGMVVALVGFVLGVVSAVRGQARSMAIAGVVCSAATLVIGGVAIFFLLNKAAECADRHKYPDDTARRQCVEREFPFADNASTR</sequence>
<evidence type="ECO:0000313" key="2">
    <source>
        <dbReference type="EMBL" id="MBO2449047.1"/>
    </source>
</evidence>
<reference evidence="2" key="1">
    <citation type="submission" date="2021-03" db="EMBL/GenBank/DDBJ databases">
        <authorList>
            <person name="Kanchanasin P."/>
            <person name="Saeng-In P."/>
            <person name="Phongsopitanun W."/>
            <person name="Yuki M."/>
            <person name="Kudo T."/>
            <person name="Ohkuma M."/>
            <person name="Tanasupawat S."/>
        </authorList>
    </citation>
    <scope>NUCLEOTIDE SEQUENCE</scope>
    <source>
        <strain evidence="2">GKU 128</strain>
    </source>
</reference>
<keyword evidence="1" id="KW-1133">Transmembrane helix</keyword>
<dbReference type="Proteomes" id="UP000669179">
    <property type="component" value="Unassembled WGS sequence"/>
</dbReference>
<protein>
    <submittedName>
        <fullName evidence="2">DUF4190 domain-containing protein</fullName>
    </submittedName>
</protein>
<proteinExistence type="predicted"/>
<keyword evidence="1" id="KW-0472">Membrane</keyword>
<comment type="caution">
    <text evidence="2">The sequence shown here is derived from an EMBL/GenBank/DDBJ whole genome shotgun (WGS) entry which is preliminary data.</text>
</comment>
<dbReference type="AlphaFoldDB" id="A0A939T782"/>
<keyword evidence="3" id="KW-1185">Reference proteome</keyword>
<evidence type="ECO:0000313" key="3">
    <source>
        <dbReference type="Proteomes" id="UP000669179"/>
    </source>
</evidence>
<feature type="transmembrane region" description="Helical" evidence="1">
    <location>
        <begin position="65"/>
        <end position="87"/>
    </location>
</feature>
<feature type="transmembrane region" description="Helical" evidence="1">
    <location>
        <begin position="20"/>
        <end position="53"/>
    </location>
</feature>
<keyword evidence="1" id="KW-0812">Transmembrane</keyword>
<accession>A0A939T782</accession>
<gene>
    <name evidence="2" type="ORF">J4573_18230</name>
</gene>
<organism evidence="2 3">
    <name type="scientific">Actinomadura barringtoniae</name>
    <dbReference type="NCBI Taxonomy" id="1427535"/>
    <lineage>
        <taxon>Bacteria</taxon>
        <taxon>Bacillati</taxon>
        <taxon>Actinomycetota</taxon>
        <taxon>Actinomycetes</taxon>
        <taxon>Streptosporangiales</taxon>
        <taxon>Thermomonosporaceae</taxon>
        <taxon>Actinomadura</taxon>
    </lineage>
</organism>
<dbReference type="RefSeq" id="WP_208256857.1">
    <property type="nucleotide sequence ID" value="NZ_JAGEOJ010000007.1"/>
</dbReference>
<evidence type="ECO:0000256" key="1">
    <source>
        <dbReference type="SAM" id="Phobius"/>
    </source>
</evidence>
<dbReference type="EMBL" id="JAGEOJ010000007">
    <property type="protein sequence ID" value="MBO2449047.1"/>
    <property type="molecule type" value="Genomic_DNA"/>
</dbReference>